<dbReference type="Proteomes" id="UP000005446">
    <property type="component" value="Unassembled WGS sequence"/>
</dbReference>
<protein>
    <submittedName>
        <fullName evidence="2">Uncharacterized protein</fullName>
    </submittedName>
</protein>
<name>H0EYH8_GLAL7</name>
<dbReference type="PANTHER" id="PTHR36847:SF1">
    <property type="entry name" value="AMIDOLIGASE ENZYME"/>
    <property type="match status" value="1"/>
</dbReference>
<evidence type="ECO:0000313" key="2">
    <source>
        <dbReference type="EMBL" id="EHK96431.1"/>
    </source>
</evidence>
<evidence type="ECO:0000313" key="3">
    <source>
        <dbReference type="Proteomes" id="UP000005446"/>
    </source>
</evidence>
<feature type="region of interest" description="Disordered" evidence="1">
    <location>
        <begin position="96"/>
        <end position="127"/>
    </location>
</feature>
<proteinExistence type="predicted"/>
<sequence>MAPLTFGIELECHVATLAYGEEDPEPRDPRQVYDLTMQIIGSRVHELRGKTVEFRQHAGTVDADAVVNWIKFVTKLVEVAVRDMENPRGMLWKEVDREEKQAPARGKSATTTDTEEYVRGVDSVGQL</sequence>
<dbReference type="AlphaFoldDB" id="H0EYH8"/>
<evidence type="ECO:0000256" key="1">
    <source>
        <dbReference type="SAM" id="MobiDB-lite"/>
    </source>
</evidence>
<comment type="caution">
    <text evidence="2">The sequence shown here is derived from an EMBL/GenBank/DDBJ whole genome shotgun (WGS) entry which is preliminary data.</text>
</comment>
<organism evidence="2 3">
    <name type="scientific">Glarea lozoyensis (strain ATCC 74030 / MF5533)</name>
    <dbReference type="NCBI Taxonomy" id="1104152"/>
    <lineage>
        <taxon>Eukaryota</taxon>
        <taxon>Fungi</taxon>
        <taxon>Dikarya</taxon>
        <taxon>Ascomycota</taxon>
        <taxon>Pezizomycotina</taxon>
        <taxon>Leotiomycetes</taxon>
        <taxon>Helotiales</taxon>
        <taxon>Helotiaceae</taxon>
        <taxon>Glarea</taxon>
    </lineage>
</organism>
<reference evidence="2 3" key="1">
    <citation type="journal article" date="2012" name="Eukaryot. Cell">
        <title>Genome sequence of the fungus Glarea lozoyensis: the first genome sequence of a species from the Helotiaceae family.</title>
        <authorList>
            <person name="Youssar L."/>
            <person name="Gruening B.A."/>
            <person name="Erxleben A."/>
            <person name="Guenther S."/>
            <person name="Huettel W."/>
        </authorList>
    </citation>
    <scope>NUCLEOTIDE SEQUENCE [LARGE SCALE GENOMIC DNA]</scope>
    <source>
        <strain evidence="3">ATCC 74030 / MF5533</strain>
    </source>
</reference>
<dbReference type="EMBL" id="AGUE01000251">
    <property type="protein sequence ID" value="EHK96431.1"/>
    <property type="molecule type" value="Genomic_DNA"/>
</dbReference>
<gene>
    <name evidence="2" type="ORF">M7I_7880</name>
</gene>
<dbReference type="PANTHER" id="PTHR36847">
    <property type="entry name" value="AMIDOLIGASE ENZYME"/>
    <property type="match status" value="1"/>
</dbReference>
<keyword evidence="3" id="KW-1185">Reference proteome</keyword>
<accession>H0EYH8</accession>
<dbReference type="HOGENOM" id="CLU_1970792_0_0_1"/>
<dbReference type="OrthoDB" id="412402at2759"/>
<dbReference type="InParanoid" id="H0EYH8"/>